<dbReference type="InterPro" id="IPR006029">
    <property type="entry name" value="Neurotrans-gated_channel_TM"/>
</dbReference>
<dbReference type="InterPro" id="IPR038050">
    <property type="entry name" value="Neuro_actylchol_rec"/>
</dbReference>
<dbReference type="InterPro" id="IPR006202">
    <property type="entry name" value="Neur_chan_lig-bd"/>
</dbReference>
<dbReference type="PROSITE" id="PS00236">
    <property type="entry name" value="NEUROTR_ION_CHANNEL"/>
    <property type="match status" value="1"/>
</dbReference>
<dbReference type="SUPFAM" id="SSF90112">
    <property type="entry name" value="Neurotransmitter-gated ion-channel transmembrane pore"/>
    <property type="match status" value="1"/>
</dbReference>
<feature type="transmembrane region" description="Helical" evidence="15">
    <location>
        <begin position="392"/>
        <end position="411"/>
    </location>
</feature>
<keyword evidence="7 15" id="KW-0406">Ion transport</keyword>
<dbReference type="FunFam" id="2.70.170.10:FF:000016">
    <property type="entry name" value="Nicotinic acetylcholine receptor subunit"/>
    <property type="match status" value="1"/>
</dbReference>
<gene>
    <name evidence="19" type="ORF">Bpfe_019660</name>
</gene>
<comment type="subcellular location">
    <subcellularLocation>
        <location evidence="14">Synaptic cell membrane</location>
        <topology evidence="14">Multi-pass membrane protein</topology>
    </subcellularLocation>
</comment>
<evidence type="ECO:0000256" key="1">
    <source>
        <dbReference type="ARBA" id="ARBA00009237"/>
    </source>
</evidence>
<keyword evidence="6" id="KW-0770">Synapse</keyword>
<dbReference type="GO" id="GO:0004888">
    <property type="term" value="F:transmembrane signaling receptor activity"/>
    <property type="evidence" value="ECO:0007669"/>
    <property type="project" value="InterPro"/>
</dbReference>
<feature type="domain" description="Neurotransmitter-gated ion-channel transmembrane" evidence="18">
    <location>
        <begin position="334"/>
        <end position="584"/>
    </location>
</feature>
<proteinExistence type="inferred from homology"/>
<dbReference type="InterPro" id="IPR002394">
    <property type="entry name" value="Nicotinic_acetylcholine_rcpt"/>
</dbReference>
<dbReference type="NCBIfam" id="TIGR00860">
    <property type="entry name" value="LIC"/>
    <property type="match status" value="1"/>
</dbReference>
<evidence type="ECO:0000256" key="16">
    <source>
        <dbReference type="SAM" id="MobiDB-lite"/>
    </source>
</evidence>
<evidence type="ECO:0000256" key="14">
    <source>
        <dbReference type="ARBA" id="ARBA00034099"/>
    </source>
</evidence>
<evidence type="ECO:0000256" key="13">
    <source>
        <dbReference type="ARBA" id="ARBA00023303"/>
    </source>
</evidence>
<evidence type="ECO:0000256" key="2">
    <source>
        <dbReference type="ARBA" id="ARBA00022448"/>
    </source>
</evidence>
<evidence type="ECO:0000256" key="11">
    <source>
        <dbReference type="ARBA" id="ARBA00023180"/>
    </source>
</evidence>
<keyword evidence="9" id="KW-1015">Disulfide bond</keyword>
<keyword evidence="3" id="KW-1003">Cell membrane</keyword>
<evidence type="ECO:0000256" key="15">
    <source>
        <dbReference type="RuleBase" id="RU000687"/>
    </source>
</evidence>
<reference evidence="19" key="2">
    <citation type="submission" date="2023-04" db="EMBL/GenBank/DDBJ databases">
        <authorList>
            <person name="Bu L."/>
            <person name="Lu L."/>
            <person name="Laidemitt M.R."/>
            <person name="Zhang S.M."/>
            <person name="Mutuku M."/>
            <person name="Mkoji G."/>
            <person name="Steinauer M."/>
            <person name="Loker E.S."/>
        </authorList>
    </citation>
    <scope>NUCLEOTIDE SEQUENCE</scope>
    <source>
        <strain evidence="19">KasaAsao</strain>
        <tissue evidence="19">Whole Snail</tissue>
    </source>
</reference>
<dbReference type="AlphaFoldDB" id="A0AAD8BBM1"/>
<dbReference type="GO" id="GO:0022848">
    <property type="term" value="F:acetylcholine-gated monoatomic cation-selective channel activity"/>
    <property type="evidence" value="ECO:0007669"/>
    <property type="project" value="InterPro"/>
</dbReference>
<evidence type="ECO:0000256" key="5">
    <source>
        <dbReference type="ARBA" id="ARBA00022989"/>
    </source>
</evidence>
<keyword evidence="5 15" id="KW-1133">Transmembrane helix</keyword>
<keyword evidence="4 15" id="KW-0812">Transmembrane</keyword>
<feature type="transmembrane region" description="Helical" evidence="15">
    <location>
        <begin position="358"/>
        <end position="380"/>
    </location>
</feature>
<evidence type="ECO:0000259" key="18">
    <source>
        <dbReference type="Pfam" id="PF02932"/>
    </source>
</evidence>
<accession>A0AAD8BBM1</accession>
<evidence type="ECO:0000256" key="6">
    <source>
        <dbReference type="ARBA" id="ARBA00023018"/>
    </source>
</evidence>
<evidence type="ECO:0000256" key="10">
    <source>
        <dbReference type="ARBA" id="ARBA00023170"/>
    </source>
</evidence>
<keyword evidence="11" id="KW-0325">Glycoprotein</keyword>
<dbReference type="Gene3D" id="2.70.170.10">
    <property type="entry name" value="Neurotransmitter-gated ion-channel ligand-binding domain"/>
    <property type="match status" value="1"/>
</dbReference>
<evidence type="ECO:0000256" key="3">
    <source>
        <dbReference type="ARBA" id="ARBA00022475"/>
    </source>
</evidence>
<keyword evidence="10 19" id="KW-0675">Receptor</keyword>
<feature type="domain" description="Neurotransmitter-gated ion-channel ligand-binding" evidence="17">
    <location>
        <begin position="119"/>
        <end position="327"/>
    </location>
</feature>
<comment type="similarity">
    <text evidence="1">Belongs to the ligand-gated ion channel (TC 1.A.9) family. Acetylcholine receptor (TC 1.A.9.1) subfamily.</text>
</comment>
<dbReference type="PRINTS" id="PR00252">
    <property type="entry name" value="NRIONCHANNEL"/>
</dbReference>
<dbReference type="GO" id="GO:0045211">
    <property type="term" value="C:postsynaptic membrane"/>
    <property type="evidence" value="ECO:0007669"/>
    <property type="project" value="InterPro"/>
</dbReference>
<dbReference type="InterPro" id="IPR018000">
    <property type="entry name" value="Neurotransmitter_ion_chnl_CS"/>
</dbReference>
<name>A0AAD8BBM1_BIOPF</name>
<dbReference type="PANTHER" id="PTHR18945">
    <property type="entry name" value="NEUROTRANSMITTER GATED ION CHANNEL"/>
    <property type="match status" value="1"/>
</dbReference>
<dbReference type="InterPro" id="IPR036734">
    <property type="entry name" value="Neur_chan_lig-bd_sf"/>
</dbReference>
<reference evidence="19" key="1">
    <citation type="journal article" date="2023" name="PLoS Negl. Trop. Dis.">
        <title>A genome sequence for Biomphalaria pfeifferi, the major vector snail for the human-infecting parasite Schistosoma mansoni.</title>
        <authorList>
            <person name="Bu L."/>
            <person name="Lu L."/>
            <person name="Laidemitt M.R."/>
            <person name="Zhang S.M."/>
            <person name="Mutuku M."/>
            <person name="Mkoji G."/>
            <person name="Steinauer M."/>
            <person name="Loker E.S."/>
        </authorList>
    </citation>
    <scope>NUCLEOTIDE SEQUENCE</scope>
    <source>
        <strain evidence="19">KasaAsao</strain>
    </source>
</reference>
<evidence type="ECO:0000256" key="12">
    <source>
        <dbReference type="ARBA" id="ARBA00023286"/>
    </source>
</evidence>
<dbReference type="InterPro" id="IPR036719">
    <property type="entry name" value="Neuro-gated_channel_TM_sf"/>
</dbReference>
<keyword evidence="12" id="KW-1071">Ligand-gated ion channel</keyword>
<evidence type="ECO:0000256" key="9">
    <source>
        <dbReference type="ARBA" id="ARBA00023157"/>
    </source>
</evidence>
<dbReference type="PRINTS" id="PR00254">
    <property type="entry name" value="NICOTINICR"/>
</dbReference>
<dbReference type="Pfam" id="PF02931">
    <property type="entry name" value="Neur_chan_LBD"/>
    <property type="match status" value="1"/>
</dbReference>
<evidence type="ECO:0000256" key="4">
    <source>
        <dbReference type="ARBA" id="ARBA00022692"/>
    </source>
</evidence>
<evidence type="ECO:0000256" key="8">
    <source>
        <dbReference type="ARBA" id="ARBA00023136"/>
    </source>
</evidence>
<feature type="transmembrane region" description="Helical" evidence="15">
    <location>
        <begin position="568"/>
        <end position="586"/>
    </location>
</feature>
<evidence type="ECO:0000313" key="19">
    <source>
        <dbReference type="EMBL" id="KAK0050934.1"/>
    </source>
</evidence>
<sequence length="614" mass="70424">MTTVFFVLQLQPRDIYSSFPSASPSNLSSGRSAAHEKYIPFPPPTPSALSHLLSHARASRLLYFHSFAMNLIRIVAMTGRGMGVTCRYLQTCLTLCASFAVLISALEMEEEKKREDYEKDLIAYLFDNNGYNPLVRPVRNNNDTLDIAFNLALSQIIHLDEVNQVMKTNVWLQLYWTDYQLSWDPALFGNIGSIRIPQDKVWVPDFVLFNNADGNFEVTFKSNCVLYSNAEINWIPPAIYHSSCSIDVKYFPFDQQTCEMKFGSWSHKGKSLKYTFRDNRDKVVLADYLKSGSWDIIDCPGKIVNVTDITGDVREQIVFEFILRRKTLFYTVNLIIPCVLISFVTVCVFVLPAHRGQKIALCISVLFALVVFLLLVSKILPPSLTIPLIAKYLLFTFLMNFIAIFATVIVINRNWVNPHNHTMPPWVRVVFLQELPKYLLMSRPDFEKRWKAMAEPEFDPPECINNQLARYDEESMELADRSSSPNQITQLGESQSNPSLSDEAASRQTEVPIGQEGPSPRRRKFVMTPEIRRTVDAVNFIYTHLKLEQNHVMMLEEWKYVAKVLDRLLLIIFLLITFSGTAGILINAPHILEFVDQDKIIRELQDYLTKVQPS</sequence>
<feature type="compositionally biased region" description="Polar residues" evidence="16">
    <location>
        <begin position="481"/>
        <end position="500"/>
    </location>
</feature>
<dbReference type="Gene3D" id="1.20.58.390">
    <property type="entry name" value="Neurotransmitter-gated ion-channel transmembrane domain"/>
    <property type="match status" value="2"/>
</dbReference>
<keyword evidence="20" id="KW-1185">Reference proteome</keyword>
<dbReference type="CDD" id="cd19064">
    <property type="entry name" value="LGIC_TM_nAChR"/>
    <property type="match status" value="1"/>
</dbReference>
<dbReference type="Pfam" id="PF02932">
    <property type="entry name" value="Neur_chan_memb"/>
    <property type="match status" value="1"/>
</dbReference>
<keyword evidence="13 15" id="KW-0407">Ion channel</keyword>
<dbReference type="InterPro" id="IPR006201">
    <property type="entry name" value="Neur_channel"/>
</dbReference>
<comment type="caution">
    <text evidence="19">The sequence shown here is derived from an EMBL/GenBank/DDBJ whole genome shotgun (WGS) entry which is preliminary data.</text>
</comment>
<keyword evidence="8 15" id="KW-0472">Membrane</keyword>
<dbReference type="Proteomes" id="UP001233172">
    <property type="component" value="Unassembled WGS sequence"/>
</dbReference>
<organism evidence="19 20">
    <name type="scientific">Biomphalaria pfeifferi</name>
    <name type="common">Bloodfluke planorb</name>
    <name type="synonym">Freshwater snail</name>
    <dbReference type="NCBI Taxonomy" id="112525"/>
    <lineage>
        <taxon>Eukaryota</taxon>
        <taxon>Metazoa</taxon>
        <taxon>Spiralia</taxon>
        <taxon>Lophotrochozoa</taxon>
        <taxon>Mollusca</taxon>
        <taxon>Gastropoda</taxon>
        <taxon>Heterobranchia</taxon>
        <taxon>Euthyneura</taxon>
        <taxon>Panpulmonata</taxon>
        <taxon>Hygrophila</taxon>
        <taxon>Lymnaeoidea</taxon>
        <taxon>Planorbidae</taxon>
        <taxon>Biomphalaria</taxon>
    </lineage>
</organism>
<dbReference type="FunFam" id="1.20.58.390:FF:000038">
    <property type="entry name" value="Acetylcholine receptor subunit beta-like 1"/>
    <property type="match status" value="1"/>
</dbReference>
<keyword evidence="2 15" id="KW-0813">Transport</keyword>
<evidence type="ECO:0000256" key="7">
    <source>
        <dbReference type="ARBA" id="ARBA00023065"/>
    </source>
</evidence>
<protein>
    <submittedName>
        <fullName evidence="19">Acetylcholine receptor subunit beta-like 1</fullName>
    </submittedName>
</protein>
<evidence type="ECO:0000313" key="20">
    <source>
        <dbReference type="Proteomes" id="UP001233172"/>
    </source>
</evidence>
<dbReference type="SUPFAM" id="SSF63712">
    <property type="entry name" value="Nicotinic receptor ligand binding domain-like"/>
    <property type="match status" value="1"/>
</dbReference>
<feature type="region of interest" description="Disordered" evidence="16">
    <location>
        <begin position="475"/>
        <end position="525"/>
    </location>
</feature>
<dbReference type="EMBL" id="JASAOG010000109">
    <property type="protein sequence ID" value="KAK0050934.1"/>
    <property type="molecule type" value="Genomic_DNA"/>
</dbReference>
<feature type="transmembrane region" description="Helical" evidence="15">
    <location>
        <begin position="328"/>
        <end position="352"/>
    </location>
</feature>
<evidence type="ECO:0000259" key="17">
    <source>
        <dbReference type="Pfam" id="PF02931"/>
    </source>
</evidence>